<dbReference type="KEGG" id="pex:IZT61_06265"/>
<accession>A0A7S9Q0K0</accession>
<dbReference type="EMBL" id="CP064939">
    <property type="protein sequence ID" value="QPH40866.1"/>
    <property type="molecule type" value="Genomic_DNA"/>
</dbReference>
<keyword evidence="1" id="KW-1133">Transmembrane helix</keyword>
<proteinExistence type="predicted"/>
<dbReference type="AlphaFoldDB" id="A0A7S9Q0K0"/>
<dbReference type="Proteomes" id="UP000594759">
    <property type="component" value="Chromosome"/>
</dbReference>
<keyword evidence="1" id="KW-0812">Transmembrane</keyword>
<evidence type="ECO:0000313" key="3">
    <source>
        <dbReference type="Proteomes" id="UP000594759"/>
    </source>
</evidence>
<evidence type="ECO:0000313" key="2">
    <source>
        <dbReference type="EMBL" id="QPH40866.1"/>
    </source>
</evidence>
<gene>
    <name evidence="2" type="ORF">IZT61_06265</name>
</gene>
<keyword evidence="1" id="KW-0472">Membrane</keyword>
<name>A0A7S9Q0K0_9SPHI</name>
<evidence type="ECO:0000256" key="1">
    <source>
        <dbReference type="SAM" id="Phobius"/>
    </source>
</evidence>
<protein>
    <recommendedName>
        <fullName evidence="4">Cbb3-type cytochrome oxidase component FixQ</fullName>
    </recommendedName>
</protein>
<sequence length="60" mass="7024">MFNQIKDLAGGEFYLITSLLLFMVFFIIVGIYLLKLNKQHIEIMGLLPIQENQPDEHEED</sequence>
<organism evidence="2 3">
    <name type="scientific">Pedobacter endophyticus</name>
    <dbReference type="NCBI Taxonomy" id="2789740"/>
    <lineage>
        <taxon>Bacteria</taxon>
        <taxon>Pseudomonadati</taxon>
        <taxon>Bacteroidota</taxon>
        <taxon>Sphingobacteriia</taxon>
        <taxon>Sphingobacteriales</taxon>
        <taxon>Sphingobacteriaceae</taxon>
        <taxon>Pedobacter</taxon>
    </lineage>
</organism>
<feature type="transmembrane region" description="Helical" evidence="1">
    <location>
        <begin position="13"/>
        <end position="34"/>
    </location>
</feature>
<evidence type="ECO:0008006" key="4">
    <source>
        <dbReference type="Google" id="ProtNLM"/>
    </source>
</evidence>
<dbReference type="RefSeq" id="WP_196100320.1">
    <property type="nucleotide sequence ID" value="NZ_CP064939.1"/>
</dbReference>
<reference evidence="2 3" key="1">
    <citation type="submission" date="2020-11" db="EMBL/GenBank/DDBJ databases">
        <title>Pedobacter endophytica, an endophytic bacteria isolated form Carex pumila.</title>
        <authorList>
            <person name="Peng Y."/>
            <person name="Jiang L."/>
            <person name="Lee J."/>
        </authorList>
    </citation>
    <scope>NUCLEOTIDE SEQUENCE [LARGE SCALE GENOMIC DNA]</scope>
    <source>
        <strain evidence="2 3">JBR3-12</strain>
    </source>
</reference>
<keyword evidence="3" id="KW-1185">Reference proteome</keyword>